<reference evidence="17" key="2">
    <citation type="submission" date="2020-09" db="EMBL/GenBank/DDBJ databases">
        <authorList>
            <person name="Sun Q."/>
            <person name="Zhou Y."/>
        </authorList>
    </citation>
    <scope>NUCLEOTIDE SEQUENCE</scope>
    <source>
        <strain evidence="17">CGMCC 1.12919</strain>
    </source>
</reference>
<evidence type="ECO:0000256" key="1">
    <source>
        <dbReference type="ARBA" id="ARBA00004382"/>
    </source>
</evidence>
<keyword evidence="8" id="KW-0143">Chaperone</keyword>
<accession>A0A916UEQ2</accession>
<comment type="similarity">
    <text evidence="11">Belongs to the PpiD chaperone family.</text>
</comment>
<evidence type="ECO:0000313" key="18">
    <source>
        <dbReference type="Proteomes" id="UP000637002"/>
    </source>
</evidence>
<keyword evidence="18" id="KW-1185">Reference proteome</keyword>
<reference evidence="17" key="1">
    <citation type="journal article" date="2014" name="Int. J. Syst. Evol. Microbiol.">
        <title>Complete genome sequence of Corynebacterium casei LMG S-19264T (=DSM 44701T), isolated from a smear-ripened cheese.</title>
        <authorList>
            <consortium name="US DOE Joint Genome Institute (JGI-PGF)"/>
            <person name="Walter F."/>
            <person name="Albersmeier A."/>
            <person name="Kalinowski J."/>
            <person name="Ruckert C."/>
        </authorList>
    </citation>
    <scope>NUCLEOTIDE SEQUENCE</scope>
    <source>
        <strain evidence="17">CGMCC 1.12919</strain>
    </source>
</reference>
<dbReference type="InterPro" id="IPR052029">
    <property type="entry name" value="PpiD_chaperone"/>
</dbReference>
<feature type="transmembrane region" description="Helical" evidence="15">
    <location>
        <begin position="12"/>
        <end position="35"/>
    </location>
</feature>
<comment type="caution">
    <text evidence="17">The sequence shown here is derived from an EMBL/GenBank/DDBJ whole genome shotgun (WGS) entry which is preliminary data.</text>
</comment>
<evidence type="ECO:0000256" key="14">
    <source>
        <dbReference type="PROSITE-ProRule" id="PRU00278"/>
    </source>
</evidence>
<evidence type="ECO:0000313" key="17">
    <source>
        <dbReference type="EMBL" id="GGC69618.1"/>
    </source>
</evidence>
<dbReference type="Gene3D" id="3.10.50.40">
    <property type="match status" value="1"/>
</dbReference>
<proteinExistence type="inferred from homology"/>
<dbReference type="PROSITE" id="PS50198">
    <property type="entry name" value="PPIC_PPIASE_2"/>
    <property type="match status" value="1"/>
</dbReference>
<dbReference type="Pfam" id="PF13145">
    <property type="entry name" value="Rotamase_2"/>
    <property type="match status" value="1"/>
</dbReference>
<dbReference type="GO" id="GO:0003755">
    <property type="term" value="F:peptidyl-prolyl cis-trans isomerase activity"/>
    <property type="evidence" value="ECO:0007669"/>
    <property type="project" value="UniProtKB-KW"/>
</dbReference>
<gene>
    <name evidence="17" type="ORF">GCM10010994_30210</name>
</gene>
<keyword evidence="7 15" id="KW-0472">Membrane</keyword>
<evidence type="ECO:0000256" key="11">
    <source>
        <dbReference type="ARBA" id="ARBA00038408"/>
    </source>
</evidence>
<evidence type="ECO:0000256" key="15">
    <source>
        <dbReference type="SAM" id="Phobius"/>
    </source>
</evidence>
<dbReference type="InterPro" id="IPR027304">
    <property type="entry name" value="Trigger_fact/SurA_dom_sf"/>
</dbReference>
<dbReference type="SUPFAM" id="SSF109998">
    <property type="entry name" value="Triger factor/SurA peptide-binding domain-like"/>
    <property type="match status" value="1"/>
</dbReference>
<evidence type="ECO:0000256" key="6">
    <source>
        <dbReference type="ARBA" id="ARBA00022989"/>
    </source>
</evidence>
<evidence type="ECO:0000256" key="3">
    <source>
        <dbReference type="ARBA" id="ARBA00022475"/>
    </source>
</evidence>
<keyword evidence="4" id="KW-0997">Cell inner membrane</keyword>
<dbReference type="PANTHER" id="PTHR47529">
    <property type="entry name" value="PEPTIDYL-PROLYL CIS-TRANS ISOMERASE D"/>
    <property type="match status" value="1"/>
</dbReference>
<dbReference type="InterPro" id="IPR000297">
    <property type="entry name" value="PPIase_PpiC"/>
</dbReference>
<dbReference type="EMBL" id="BMGG01000005">
    <property type="protein sequence ID" value="GGC69618.1"/>
    <property type="molecule type" value="Genomic_DNA"/>
</dbReference>
<organism evidence="17 18">
    <name type="scientific">Chelatococcus reniformis</name>
    <dbReference type="NCBI Taxonomy" id="1494448"/>
    <lineage>
        <taxon>Bacteria</taxon>
        <taxon>Pseudomonadati</taxon>
        <taxon>Pseudomonadota</taxon>
        <taxon>Alphaproteobacteria</taxon>
        <taxon>Hyphomicrobiales</taxon>
        <taxon>Chelatococcaceae</taxon>
        <taxon>Chelatococcus</taxon>
    </lineage>
</organism>
<evidence type="ECO:0000256" key="8">
    <source>
        <dbReference type="ARBA" id="ARBA00023186"/>
    </source>
</evidence>
<dbReference type="GO" id="GO:0005886">
    <property type="term" value="C:plasma membrane"/>
    <property type="evidence" value="ECO:0007669"/>
    <property type="project" value="UniProtKB-SubCell"/>
</dbReference>
<evidence type="ECO:0000259" key="16">
    <source>
        <dbReference type="PROSITE" id="PS50198"/>
    </source>
</evidence>
<keyword evidence="5 15" id="KW-0812">Transmembrane</keyword>
<dbReference type="AlphaFoldDB" id="A0A916UEQ2"/>
<evidence type="ECO:0000256" key="7">
    <source>
        <dbReference type="ARBA" id="ARBA00023136"/>
    </source>
</evidence>
<sequence>MLQGMRNATAGWVGRIVVGLLFGLLIISFAVWGIGDIFRGYGRNTVAMVGSTEITMDQLRTAYQNEIQRLTRQYRRPITTDQARAMGLDAQVLGRLVTDAVLDQQAKTMGLGITDAWVIRSIENDPNFRGPSGRFDRAQFADILRNNGLSEAAYLQDQRAALTRRQIPSGISGGLAVPETLREVAFRFGAERRSVDYFVLPATAITEPGTPEPAELERFFNERKTSFRAPEYRSLTVLALTPETLAKPDAVSDADARARYEQVKGTQFGAPERRQLQQLTFPDDAAAAAAAAAIKAGKSFDDIAKERGVAEKDLDLGTVSRAEIFDPAVRDAAFSLVAGGVSEPLKGRFGPVIVRVASITPEAVKPYEEVATTIKRELALAKARSEIADLHDRIEDQRASAKPLDEIAQSLGVTLTTIDGIDRQGNDKAGKPVAAVPDREALLAAAFASDMGADNEALRTADGGYVWFDITAIDASRDRPLDEVKPAVIALWRSDEIANRLAAKARELVTKIDGGEAVAAAAAGLPVKSVDQIQRGVARDELSEPAVTQIFATYAGKAGSVAVADGNARVVFKVTSATVPPFGPNALDPRLDEQISLAVTDDLLTQYVRRLQNEMGITVNQQALRNAIGAAAE</sequence>
<dbReference type="Gene3D" id="1.10.4030.10">
    <property type="entry name" value="Porin chaperone SurA, peptide-binding domain"/>
    <property type="match status" value="1"/>
</dbReference>
<dbReference type="SUPFAM" id="SSF54534">
    <property type="entry name" value="FKBP-like"/>
    <property type="match status" value="1"/>
</dbReference>
<dbReference type="Pfam" id="PF13624">
    <property type="entry name" value="SurA_N_3"/>
    <property type="match status" value="1"/>
</dbReference>
<evidence type="ECO:0000256" key="9">
    <source>
        <dbReference type="ARBA" id="ARBA00030642"/>
    </source>
</evidence>
<name>A0A916UEQ2_9HYPH</name>
<keyword evidence="14 17" id="KW-0413">Isomerase</keyword>
<feature type="domain" description="PpiC" evidence="16">
    <location>
        <begin position="271"/>
        <end position="358"/>
    </location>
</feature>
<evidence type="ECO:0000256" key="10">
    <source>
        <dbReference type="ARBA" id="ARBA00031484"/>
    </source>
</evidence>
<keyword evidence="6 15" id="KW-1133">Transmembrane helix</keyword>
<evidence type="ECO:0000256" key="12">
    <source>
        <dbReference type="ARBA" id="ARBA00040743"/>
    </source>
</evidence>
<evidence type="ECO:0000256" key="2">
    <source>
        <dbReference type="ARBA" id="ARBA00018370"/>
    </source>
</evidence>
<keyword evidence="3" id="KW-1003">Cell membrane</keyword>
<protein>
    <recommendedName>
        <fullName evidence="2">Parvulin-like PPIase</fullName>
    </recommendedName>
    <alternativeName>
        <fullName evidence="9">Peptidyl-prolyl cis-trans isomerase plp</fullName>
    </alternativeName>
    <alternativeName>
        <fullName evidence="12">Periplasmic chaperone PpiD</fullName>
    </alternativeName>
    <alternativeName>
        <fullName evidence="13">Periplasmic folding chaperone</fullName>
    </alternativeName>
    <alternativeName>
        <fullName evidence="10">Rotamase plp</fullName>
    </alternativeName>
</protein>
<evidence type="ECO:0000256" key="13">
    <source>
        <dbReference type="ARBA" id="ARBA00042775"/>
    </source>
</evidence>
<evidence type="ECO:0000256" key="4">
    <source>
        <dbReference type="ARBA" id="ARBA00022519"/>
    </source>
</evidence>
<dbReference type="InterPro" id="IPR046357">
    <property type="entry name" value="PPIase_dom_sf"/>
</dbReference>
<dbReference type="Proteomes" id="UP000637002">
    <property type="component" value="Unassembled WGS sequence"/>
</dbReference>
<dbReference type="PANTHER" id="PTHR47529:SF1">
    <property type="entry name" value="PERIPLASMIC CHAPERONE PPID"/>
    <property type="match status" value="1"/>
</dbReference>
<evidence type="ECO:0000256" key="5">
    <source>
        <dbReference type="ARBA" id="ARBA00022692"/>
    </source>
</evidence>
<keyword evidence="14" id="KW-0697">Rotamase</keyword>
<comment type="subcellular location">
    <subcellularLocation>
        <location evidence="1">Cell inner membrane</location>
        <topology evidence="1">Single-pass type II membrane protein</topology>
        <orientation evidence="1">Periplasmic side</orientation>
    </subcellularLocation>
</comment>